<comment type="caution">
    <text evidence="3">The sequence shown here is derived from an EMBL/GenBank/DDBJ whole genome shotgun (WGS) entry which is preliminary data.</text>
</comment>
<keyword evidence="1" id="KW-0732">Signal</keyword>
<dbReference type="SUPFAM" id="SSF53474">
    <property type="entry name" value="alpha/beta-Hydrolases"/>
    <property type="match status" value="2"/>
</dbReference>
<evidence type="ECO:0000313" key="4">
    <source>
        <dbReference type="Proteomes" id="UP001549321"/>
    </source>
</evidence>
<evidence type="ECO:0000256" key="1">
    <source>
        <dbReference type="ARBA" id="ARBA00022729"/>
    </source>
</evidence>
<dbReference type="Gene3D" id="3.40.50.1820">
    <property type="entry name" value="alpha/beta hydrolase"/>
    <property type="match status" value="1"/>
</dbReference>
<dbReference type="PANTHER" id="PTHR43037:SF1">
    <property type="entry name" value="BLL1128 PROTEIN"/>
    <property type="match status" value="1"/>
</dbReference>
<reference evidence="3 4" key="1">
    <citation type="submission" date="2024-06" db="EMBL/GenBank/DDBJ databases">
        <title>Sorghum-associated microbial communities from plants grown in Nebraska, USA.</title>
        <authorList>
            <person name="Schachtman D."/>
        </authorList>
    </citation>
    <scope>NUCLEOTIDE SEQUENCE [LARGE SCALE GENOMIC DNA]</scope>
    <source>
        <strain evidence="3 4">3207</strain>
    </source>
</reference>
<evidence type="ECO:0000313" key="3">
    <source>
        <dbReference type="EMBL" id="MET4635007.1"/>
    </source>
</evidence>
<keyword evidence="2" id="KW-0378">Hydrolase</keyword>
<dbReference type="NCBIfam" id="TIGR01840">
    <property type="entry name" value="esterase_phb"/>
    <property type="match status" value="1"/>
</dbReference>
<name>A0ABV2R176_9HYPH</name>
<dbReference type="RefSeq" id="WP_354552168.1">
    <property type="nucleotide sequence ID" value="NZ_JBEPSM010000002.1"/>
</dbReference>
<dbReference type="PANTHER" id="PTHR43037">
    <property type="entry name" value="UNNAMED PRODUCT-RELATED"/>
    <property type="match status" value="1"/>
</dbReference>
<evidence type="ECO:0000256" key="2">
    <source>
        <dbReference type="ARBA" id="ARBA00022801"/>
    </source>
</evidence>
<dbReference type="Pfam" id="PF10503">
    <property type="entry name" value="Esterase_PHB"/>
    <property type="match status" value="1"/>
</dbReference>
<sequence length="382" mass="40153">MRPLSDTLARLAAMKARAAAPPSRSGPSRLVPFRLSGSDPGHLDAKVFIPSRPARDAALVVVLHGCTQTADGYDHGSGWSTLAEEQGFFLLFPEQQRANNPNLCFNWFLPEHTQRGRGEAASIRGMIEAMSRAHAIDPRSVFITGLSAGGAMAATMLATYPEVFAGGAIIAGLAHGVAQSVPEAFDRMRGHALPSQSLLQGGLRSASSHGGPWPTISIWQGTADNTVHASNADAIVDQWLEVHALERSLSARRTLGSRTTSEWSGRDGEVKITQHRIDGMGHGAPLASTGPAAYGNPGPYMLDVGIGSTHEIAEDWGLTGNVVRARPAEQPTGTVSGDEYVRSDAMPEPAHVGERASAGVDAAPGKVGEIIEAALRSAGLMK</sequence>
<dbReference type="Proteomes" id="UP001549321">
    <property type="component" value="Unassembled WGS sequence"/>
</dbReference>
<keyword evidence="4" id="KW-1185">Reference proteome</keyword>
<protein>
    <submittedName>
        <fullName evidence="3">Poly(Hydroxyalkanoate) depolymerase family esterase</fullName>
    </submittedName>
</protein>
<gene>
    <name evidence="3" type="ORF">ABIE08_002953</name>
</gene>
<dbReference type="EMBL" id="JBEPSM010000002">
    <property type="protein sequence ID" value="MET4635007.1"/>
    <property type="molecule type" value="Genomic_DNA"/>
</dbReference>
<dbReference type="InterPro" id="IPR029058">
    <property type="entry name" value="AB_hydrolase_fold"/>
</dbReference>
<dbReference type="InterPro" id="IPR010126">
    <property type="entry name" value="Esterase_phb"/>
</dbReference>
<organism evidence="3 4">
    <name type="scientific">Kaistia defluvii</name>
    <dbReference type="NCBI Taxonomy" id="410841"/>
    <lineage>
        <taxon>Bacteria</taxon>
        <taxon>Pseudomonadati</taxon>
        <taxon>Pseudomonadota</taxon>
        <taxon>Alphaproteobacteria</taxon>
        <taxon>Hyphomicrobiales</taxon>
        <taxon>Kaistiaceae</taxon>
        <taxon>Kaistia</taxon>
    </lineage>
</organism>
<accession>A0ABV2R176</accession>
<dbReference type="InterPro" id="IPR050955">
    <property type="entry name" value="Plant_Biomass_Hydrol_Est"/>
</dbReference>
<proteinExistence type="predicted"/>